<dbReference type="Proteomes" id="UP000814140">
    <property type="component" value="Unassembled WGS sequence"/>
</dbReference>
<evidence type="ECO:0000313" key="1">
    <source>
        <dbReference type="EMBL" id="KAI0055681.1"/>
    </source>
</evidence>
<gene>
    <name evidence="1" type="ORF">BV25DRAFT_1734601</name>
</gene>
<evidence type="ECO:0000313" key="2">
    <source>
        <dbReference type="Proteomes" id="UP000814140"/>
    </source>
</evidence>
<name>A0ACB8SIR2_9AGAM</name>
<keyword evidence="2" id="KW-1185">Reference proteome</keyword>
<reference evidence="1" key="2">
    <citation type="journal article" date="2022" name="New Phytol.">
        <title>Evolutionary transition to the ectomycorrhizal habit in the genomes of a hyperdiverse lineage of mushroom-forming fungi.</title>
        <authorList>
            <person name="Looney B."/>
            <person name="Miyauchi S."/>
            <person name="Morin E."/>
            <person name="Drula E."/>
            <person name="Courty P.E."/>
            <person name="Kohler A."/>
            <person name="Kuo A."/>
            <person name="LaButti K."/>
            <person name="Pangilinan J."/>
            <person name="Lipzen A."/>
            <person name="Riley R."/>
            <person name="Andreopoulos W."/>
            <person name="He G."/>
            <person name="Johnson J."/>
            <person name="Nolan M."/>
            <person name="Tritt A."/>
            <person name="Barry K.W."/>
            <person name="Grigoriev I.V."/>
            <person name="Nagy L.G."/>
            <person name="Hibbett D."/>
            <person name="Henrissat B."/>
            <person name="Matheny P.B."/>
            <person name="Labbe J."/>
            <person name="Martin F.M."/>
        </authorList>
    </citation>
    <scope>NUCLEOTIDE SEQUENCE</scope>
    <source>
        <strain evidence="1">HHB10654</strain>
    </source>
</reference>
<organism evidence="1 2">
    <name type="scientific">Artomyces pyxidatus</name>
    <dbReference type="NCBI Taxonomy" id="48021"/>
    <lineage>
        <taxon>Eukaryota</taxon>
        <taxon>Fungi</taxon>
        <taxon>Dikarya</taxon>
        <taxon>Basidiomycota</taxon>
        <taxon>Agaricomycotina</taxon>
        <taxon>Agaricomycetes</taxon>
        <taxon>Russulales</taxon>
        <taxon>Auriscalpiaceae</taxon>
        <taxon>Artomyces</taxon>
    </lineage>
</organism>
<sequence>MTCASVLTTLPAFIHRCHYTLARCVLMFTRHSTSWPTETRTQACPLRAAPPWRKSESGPQPSACRHPAHLQIHCHQRLHTAQHVSSIYASSWTIIVQRSPSDMHASSATSASPARLTSRAARSRGNSTFSPTMS</sequence>
<comment type="caution">
    <text evidence="1">The sequence shown here is derived from an EMBL/GenBank/DDBJ whole genome shotgun (WGS) entry which is preliminary data.</text>
</comment>
<protein>
    <submittedName>
        <fullName evidence="1">Uncharacterized protein</fullName>
    </submittedName>
</protein>
<reference evidence="1" key="1">
    <citation type="submission" date="2021-03" db="EMBL/GenBank/DDBJ databases">
        <authorList>
            <consortium name="DOE Joint Genome Institute"/>
            <person name="Ahrendt S."/>
            <person name="Looney B.P."/>
            <person name="Miyauchi S."/>
            <person name="Morin E."/>
            <person name="Drula E."/>
            <person name="Courty P.E."/>
            <person name="Chicoki N."/>
            <person name="Fauchery L."/>
            <person name="Kohler A."/>
            <person name="Kuo A."/>
            <person name="Labutti K."/>
            <person name="Pangilinan J."/>
            <person name="Lipzen A."/>
            <person name="Riley R."/>
            <person name="Andreopoulos W."/>
            <person name="He G."/>
            <person name="Johnson J."/>
            <person name="Barry K.W."/>
            <person name="Grigoriev I.V."/>
            <person name="Nagy L."/>
            <person name="Hibbett D."/>
            <person name="Henrissat B."/>
            <person name="Matheny P.B."/>
            <person name="Labbe J."/>
            <person name="Martin F."/>
        </authorList>
    </citation>
    <scope>NUCLEOTIDE SEQUENCE</scope>
    <source>
        <strain evidence="1">HHB10654</strain>
    </source>
</reference>
<dbReference type="EMBL" id="MU277283">
    <property type="protein sequence ID" value="KAI0055681.1"/>
    <property type="molecule type" value="Genomic_DNA"/>
</dbReference>
<proteinExistence type="predicted"/>
<accession>A0ACB8SIR2</accession>